<name>A0A7W7T261_9PSEU</name>
<keyword evidence="3" id="KW-1185">Reference proteome</keyword>
<proteinExistence type="predicted"/>
<sequence length="426" mass="46221">MIGSGGMGRRGAGRPPTIDRRALTDRCGPAGYDLVFLLLWKLAPQGGFTMLDAARDWAAREPEAALAHRILVVRAAGGRDISRRRLSWTLRLDNGPPPAGLVRAFLRLWAADRDTEEVDAVADRLDTLCREVAAAHDRATTPDRACPSRVRGESPPTRGHEVRFRALPVFLGTALTRLRGQVPEELPASPGATDDVVLGQVEEEPREGDLRFTRDHLADDTDAPTRGPERRRLVRPPRIAVSLVVLLLIMVGTLSTDSIPNFPIGRQTSSASMPTAPSTTTAGITAWAPSPTYWEKKVIGNAVLRVPFKTQFRSVNVGTRYLYRMAQALVWEFAGAVDIDLSLVPERGNARDDVTVGGMMTLEGACAPARVMALLPGRAEPTSAVLLPAAGSSVRFDLHFPRSTVMAVLRIIPENGCAGEISWLLE</sequence>
<evidence type="ECO:0000313" key="2">
    <source>
        <dbReference type="EMBL" id="MBB4965198.1"/>
    </source>
</evidence>
<organism evidence="2 3">
    <name type="scientific">Saccharothrix violaceirubra</name>
    <dbReference type="NCBI Taxonomy" id="413306"/>
    <lineage>
        <taxon>Bacteria</taxon>
        <taxon>Bacillati</taxon>
        <taxon>Actinomycetota</taxon>
        <taxon>Actinomycetes</taxon>
        <taxon>Pseudonocardiales</taxon>
        <taxon>Pseudonocardiaceae</taxon>
        <taxon>Saccharothrix</taxon>
    </lineage>
</organism>
<evidence type="ECO:0000256" key="1">
    <source>
        <dbReference type="SAM" id="MobiDB-lite"/>
    </source>
</evidence>
<comment type="caution">
    <text evidence="2">The sequence shown here is derived from an EMBL/GenBank/DDBJ whole genome shotgun (WGS) entry which is preliminary data.</text>
</comment>
<dbReference type="Proteomes" id="UP000542674">
    <property type="component" value="Unassembled WGS sequence"/>
</dbReference>
<accession>A0A7W7T261</accession>
<dbReference type="AlphaFoldDB" id="A0A7W7T261"/>
<reference evidence="2 3" key="1">
    <citation type="submission" date="2020-08" db="EMBL/GenBank/DDBJ databases">
        <title>Sequencing the genomes of 1000 actinobacteria strains.</title>
        <authorList>
            <person name="Klenk H.-P."/>
        </authorList>
    </citation>
    <scope>NUCLEOTIDE SEQUENCE [LARGE SCALE GENOMIC DNA]</scope>
    <source>
        <strain evidence="2 3">DSM 45084</strain>
    </source>
</reference>
<feature type="compositionally biased region" description="Basic and acidic residues" evidence="1">
    <location>
        <begin position="207"/>
        <end position="219"/>
    </location>
</feature>
<feature type="region of interest" description="Disordered" evidence="1">
    <location>
        <begin position="1"/>
        <end position="22"/>
    </location>
</feature>
<feature type="compositionally biased region" description="Gly residues" evidence="1">
    <location>
        <begin position="1"/>
        <end position="10"/>
    </location>
</feature>
<dbReference type="EMBL" id="JACHJS010000001">
    <property type="protein sequence ID" value="MBB4965198.1"/>
    <property type="molecule type" value="Genomic_DNA"/>
</dbReference>
<gene>
    <name evidence="2" type="ORF">F4559_002557</name>
</gene>
<protein>
    <submittedName>
        <fullName evidence="2">Uncharacterized protein</fullName>
    </submittedName>
</protein>
<feature type="region of interest" description="Disordered" evidence="1">
    <location>
        <begin position="204"/>
        <end position="231"/>
    </location>
</feature>
<evidence type="ECO:0000313" key="3">
    <source>
        <dbReference type="Proteomes" id="UP000542674"/>
    </source>
</evidence>
<dbReference type="RefSeq" id="WP_184668632.1">
    <property type="nucleotide sequence ID" value="NZ_BAABAI010000013.1"/>
</dbReference>